<dbReference type="PROSITE" id="PS50884">
    <property type="entry name" value="ZF_DOF_2"/>
    <property type="match status" value="1"/>
</dbReference>
<evidence type="ECO:0000259" key="11">
    <source>
        <dbReference type="PROSITE" id="PS50884"/>
    </source>
</evidence>
<name>A0A7I8KJY4_SPIIN</name>
<dbReference type="Pfam" id="PF02701">
    <property type="entry name" value="Zn_ribbon_Dof"/>
    <property type="match status" value="1"/>
</dbReference>
<evidence type="ECO:0000256" key="10">
    <source>
        <dbReference type="SAM" id="MobiDB-lite"/>
    </source>
</evidence>
<dbReference type="GO" id="GO:0005634">
    <property type="term" value="C:nucleus"/>
    <property type="evidence" value="ECO:0007669"/>
    <property type="project" value="UniProtKB-SubCell"/>
</dbReference>
<dbReference type="OrthoDB" id="1927254at2759"/>
<dbReference type="GO" id="GO:0008270">
    <property type="term" value="F:zinc ion binding"/>
    <property type="evidence" value="ECO:0007669"/>
    <property type="project" value="UniProtKB-KW"/>
</dbReference>
<evidence type="ECO:0000313" key="12">
    <source>
        <dbReference type="EMBL" id="CAA7397305.1"/>
    </source>
</evidence>
<dbReference type="InterPro" id="IPR003851">
    <property type="entry name" value="Znf_Dof"/>
</dbReference>
<proteinExistence type="predicted"/>
<feature type="domain" description="Dof-type" evidence="11">
    <location>
        <begin position="24"/>
        <end position="78"/>
    </location>
</feature>
<sequence length="155" mass="16909">MWDPPPPLAAAAPPLLFRSEERNLRCPRCQSTDTKFCYYNNYNLAQPRHFCRSCRRYWTKGGSLRNIPVGGGSRRNTKRVAPSPSSSSKRPLNPLATAGSSGEASDGGWVPPLPPPPPPPPAETFVSSQDNADDGWDAAGGWPDLVIYSHSSNFQ</sequence>
<reference evidence="12" key="1">
    <citation type="submission" date="2020-02" db="EMBL/GenBank/DDBJ databases">
        <authorList>
            <person name="Scholz U."/>
            <person name="Mascher M."/>
            <person name="Fiebig A."/>
        </authorList>
    </citation>
    <scope>NUCLEOTIDE SEQUENCE</scope>
</reference>
<dbReference type="EMBL" id="LR746269">
    <property type="protein sequence ID" value="CAA7397305.1"/>
    <property type="molecule type" value="Genomic_DNA"/>
</dbReference>
<evidence type="ECO:0000256" key="6">
    <source>
        <dbReference type="ARBA" id="ARBA00023163"/>
    </source>
</evidence>
<dbReference type="GO" id="GO:0003700">
    <property type="term" value="F:DNA-binding transcription factor activity"/>
    <property type="evidence" value="ECO:0007669"/>
    <property type="project" value="UniProtKB-UniRule"/>
</dbReference>
<evidence type="ECO:0000256" key="2">
    <source>
        <dbReference type="ARBA" id="ARBA00022771"/>
    </source>
</evidence>
<evidence type="ECO:0000256" key="8">
    <source>
        <dbReference type="PROSITE-ProRule" id="PRU00071"/>
    </source>
</evidence>
<dbReference type="PANTHER" id="PTHR31992:SF141">
    <property type="entry name" value="DOF ZINC FINGER PROTEIN DOF1.4"/>
    <property type="match status" value="1"/>
</dbReference>
<feature type="region of interest" description="Disordered" evidence="10">
    <location>
        <begin position="61"/>
        <end position="139"/>
    </location>
</feature>
<feature type="compositionally biased region" description="Pro residues" evidence="10">
    <location>
        <begin position="111"/>
        <end position="122"/>
    </location>
</feature>
<keyword evidence="7 8" id="KW-0539">Nucleus</keyword>
<evidence type="ECO:0000313" key="13">
    <source>
        <dbReference type="Proteomes" id="UP000663760"/>
    </source>
</evidence>
<protein>
    <recommendedName>
        <fullName evidence="9">Dof zinc finger protein</fullName>
    </recommendedName>
</protein>
<keyword evidence="4 9" id="KW-0805">Transcription regulation</keyword>
<dbReference type="InterPro" id="IPR045174">
    <property type="entry name" value="Dof"/>
</dbReference>
<organism evidence="12 13">
    <name type="scientific">Spirodela intermedia</name>
    <name type="common">Intermediate duckweed</name>
    <dbReference type="NCBI Taxonomy" id="51605"/>
    <lineage>
        <taxon>Eukaryota</taxon>
        <taxon>Viridiplantae</taxon>
        <taxon>Streptophyta</taxon>
        <taxon>Embryophyta</taxon>
        <taxon>Tracheophyta</taxon>
        <taxon>Spermatophyta</taxon>
        <taxon>Magnoliopsida</taxon>
        <taxon>Liliopsida</taxon>
        <taxon>Araceae</taxon>
        <taxon>Lemnoideae</taxon>
        <taxon>Spirodela</taxon>
    </lineage>
</organism>
<evidence type="ECO:0000256" key="5">
    <source>
        <dbReference type="ARBA" id="ARBA00023125"/>
    </source>
</evidence>
<keyword evidence="6 9" id="KW-0804">Transcription</keyword>
<comment type="subcellular location">
    <subcellularLocation>
        <location evidence="8 9">Nucleus</location>
    </subcellularLocation>
</comment>
<accession>A0A7I8KJY4</accession>
<keyword evidence="1 9" id="KW-0479">Metal-binding</keyword>
<gene>
    <name evidence="12" type="ORF">SI8410_06007970</name>
</gene>
<evidence type="ECO:0000256" key="4">
    <source>
        <dbReference type="ARBA" id="ARBA00023015"/>
    </source>
</evidence>
<evidence type="ECO:0000256" key="9">
    <source>
        <dbReference type="RuleBase" id="RU369094"/>
    </source>
</evidence>
<dbReference type="PROSITE" id="PS01361">
    <property type="entry name" value="ZF_DOF_1"/>
    <property type="match status" value="1"/>
</dbReference>
<keyword evidence="2 8" id="KW-0863">Zinc-finger</keyword>
<evidence type="ECO:0000256" key="1">
    <source>
        <dbReference type="ARBA" id="ARBA00022723"/>
    </source>
</evidence>
<dbReference type="GO" id="GO:0003677">
    <property type="term" value="F:DNA binding"/>
    <property type="evidence" value="ECO:0007669"/>
    <property type="project" value="UniProtKB-UniRule"/>
</dbReference>
<dbReference type="PANTHER" id="PTHR31992">
    <property type="entry name" value="DOF ZINC FINGER PROTEIN DOF1.4-RELATED"/>
    <property type="match status" value="1"/>
</dbReference>
<dbReference type="AlphaFoldDB" id="A0A7I8KJY4"/>
<evidence type="ECO:0000256" key="3">
    <source>
        <dbReference type="ARBA" id="ARBA00022833"/>
    </source>
</evidence>
<keyword evidence="3 9" id="KW-0862">Zinc</keyword>
<dbReference type="Proteomes" id="UP000663760">
    <property type="component" value="Chromosome 6"/>
</dbReference>
<comment type="function">
    <text evidence="9">Transcription factor that binds specifically to a 5'-AA[AG]G-3' consensus core sequence.</text>
</comment>
<keyword evidence="5 8" id="KW-0238">DNA-binding</keyword>
<evidence type="ECO:0000256" key="7">
    <source>
        <dbReference type="ARBA" id="ARBA00023242"/>
    </source>
</evidence>
<keyword evidence="13" id="KW-1185">Reference proteome</keyword>